<protein>
    <recommendedName>
        <fullName evidence="2">ditrans,polycis-polyprenyl diphosphate synthase [(2E,6E)-farnesyldiphosphate specific]</fullName>
        <ecNumber evidence="2">2.5.1.87</ecNumber>
    </recommendedName>
</protein>
<dbReference type="PANTHER" id="PTHR10291:SF43">
    <property type="entry name" value="DEHYDRODOLICHYL DIPHOSPHATE SYNTHASE COMPLEX SUBUNIT DHDDS"/>
    <property type="match status" value="1"/>
</dbReference>
<evidence type="ECO:0000256" key="2">
    <source>
        <dbReference type="ARBA" id="ARBA00012596"/>
    </source>
</evidence>
<organism evidence="5 6">
    <name type="scientific">Octopus sinensis</name>
    <name type="common">East Asian common octopus</name>
    <dbReference type="NCBI Taxonomy" id="2607531"/>
    <lineage>
        <taxon>Eukaryota</taxon>
        <taxon>Metazoa</taxon>
        <taxon>Spiralia</taxon>
        <taxon>Lophotrochozoa</taxon>
        <taxon>Mollusca</taxon>
        <taxon>Cephalopoda</taxon>
        <taxon>Coleoidea</taxon>
        <taxon>Octopodiformes</taxon>
        <taxon>Octopoda</taxon>
        <taxon>Incirrata</taxon>
        <taxon>Octopodidae</taxon>
        <taxon>Octopus</taxon>
    </lineage>
</organism>
<dbReference type="GO" id="GO:0005783">
    <property type="term" value="C:endoplasmic reticulum"/>
    <property type="evidence" value="ECO:0007669"/>
    <property type="project" value="TreeGrafter"/>
</dbReference>
<dbReference type="GO" id="GO:1904423">
    <property type="term" value="C:dehydrodolichyl diphosphate synthase complex"/>
    <property type="evidence" value="ECO:0007669"/>
    <property type="project" value="TreeGrafter"/>
</dbReference>
<evidence type="ECO:0000313" key="6">
    <source>
        <dbReference type="RefSeq" id="XP_029655385.1"/>
    </source>
</evidence>
<dbReference type="PANTHER" id="PTHR10291">
    <property type="entry name" value="DEHYDRODOLICHYL DIPHOSPHATE SYNTHASE FAMILY MEMBER"/>
    <property type="match status" value="1"/>
</dbReference>
<dbReference type="GO" id="GO:0045547">
    <property type="term" value="F:ditrans,polycis-polyprenyl diphosphate synthase [(2E,6E)-farnesyl diphosphate specific] activity"/>
    <property type="evidence" value="ECO:0007669"/>
    <property type="project" value="UniProtKB-EC"/>
</dbReference>
<dbReference type="AlphaFoldDB" id="A0A6P7TZM7"/>
<dbReference type="InterPro" id="IPR036424">
    <property type="entry name" value="UPP_synth-like_sf"/>
</dbReference>
<evidence type="ECO:0000256" key="3">
    <source>
        <dbReference type="ARBA" id="ARBA00022679"/>
    </source>
</evidence>
<dbReference type="KEGG" id="osn:115229107"/>
<proteinExistence type="inferred from homology"/>
<dbReference type="Proteomes" id="UP000515154">
    <property type="component" value="Unplaced"/>
</dbReference>
<comment type="similarity">
    <text evidence="1">Belongs to the UPP synthase family.</text>
</comment>
<dbReference type="RefSeq" id="XP_029655385.1">
    <property type="nucleotide sequence ID" value="XM_029799525.1"/>
</dbReference>
<dbReference type="InterPro" id="IPR001441">
    <property type="entry name" value="UPP_synth-like"/>
</dbReference>
<keyword evidence="5" id="KW-1185">Reference proteome</keyword>
<name>A0A6P7TZM7_9MOLL</name>
<evidence type="ECO:0000313" key="5">
    <source>
        <dbReference type="Proteomes" id="UP000515154"/>
    </source>
</evidence>
<evidence type="ECO:0000256" key="4">
    <source>
        <dbReference type="ARBA" id="ARBA00047353"/>
    </source>
</evidence>
<evidence type="ECO:0000256" key="1">
    <source>
        <dbReference type="ARBA" id="ARBA00005432"/>
    </source>
</evidence>
<dbReference type="Gene3D" id="3.40.1180.10">
    <property type="entry name" value="Decaprenyl diphosphate synthase-like"/>
    <property type="match status" value="1"/>
</dbReference>
<keyword evidence="3" id="KW-0808">Transferase</keyword>
<dbReference type="EC" id="2.5.1.87" evidence="2"/>
<sequence length="112" mass="13266">MSFLQSGNVAIRWYHRLFIKIIKCGPIPRHLAVIMDGNRRYAKMNSLKTEFGHRKGFDNLSSWCRELGIEQVTVYAFSLENFKRSPDELNCLFDLFREKMSQLVKEMYNLNN</sequence>
<dbReference type="Pfam" id="PF01255">
    <property type="entry name" value="Prenyltransf"/>
    <property type="match status" value="1"/>
</dbReference>
<dbReference type="GO" id="GO:0016094">
    <property type="term" value="P:polyprenol biosynthetic process"/>
    <property type="evidence" value="ECO:0007669"/>
    <property type="project" value="TreeGrafter"/>
</dbReference>
<accession>A0A6P7TZM7</accession>
<gene>
    <name evidence="6" type="primary">LOC115229107</name>
</gene>
<reference evidence="6" key="1">
    <citation type="submission" date="2025-08" db="UniProtKB">
        <authorList>
            <consortium name="RefSeq"/>
        </authorList>
    </citation>
    <scope>IDENTIFICATION</scope>
</reference>
<comment type="catalytic activity">
    <reaction evidence="4">
        <text>n isopentenyl diphosphate + (2E,6E)-farnesyl diphosphate = a di-trans,poly-cis-polyprenyl diphosphate + n diphosphate</text>
        <dbReference type="Rhea" id="RHEA:53008"/>
        <dbReference type="Rhea" id="RHEA-COMP:19494"/>
        <dbReference type="ChEBI" id="CHEBI:33019"/>
        <dbReference type="ChEBI" id="CHEBI:128769"/>
        <dbReference type="ChEBI" id="CHEBI:136960"/>
        <dbReference type="ChEBI" id="CHEBI:175763"/>
        <dbReference type="EC" id="2.5.1.87"/>
    </reaction>
</comment>
<dbReference type="SUPFAM" id="SSF64005">
    <property type="entry name" value="Undecaprenyl diphosphate synthase"/>
    <property type="match status" value="1"/>
</dbReference>